<accession>A0AAW2E717</accession>
<evidence type="ECO:0008006" key="5">
    <source>
        <dbReference type="Google" id="ProtNLM"/>
    </source>
</evidence>
<dbReference type="AlphaFoldDB" id="A0AAW2E717"/>
<sequence length="157" mass="18447">MFLVSIVIIRFLLVCLARSRRKPRRVRYRIRYPGLTSPDREDSHDVFVIGSDIPVAASSQSTRTRTTRNRLEENSALRMSGNAETTVKITMRSENGTKKNRAEHGDRQVNTSSKKRLTRRVAKRIASVNEYQRVCLARSRRQPRRVRYRIRYPGRRF</sequence>
<dbReference type="EMBL" id="JADYXP020000028">
    <property type="protein sequence ID" value="KAL0099471.1"/>
    <property type="molecule type" value="Genomic_DNA"/>
</dbReference>
<feature type="compositionally biased region" description="Basic and acidic residues" evidence="1">
    <location>
        <begin position="95"/>
        <end position="107"/>
    </location>
</feature>
<feature type="signal peptide" evidence="2">
    <location>
        <begin position="1"/>
        <end position="17"/>
    </location>
</feature>
<protein>
    <recommendedName>
        <fullName evidence="5">Secreted protein</fullName>
    </recommendedName>
</protein>
<evidence type="ECO:0000256" key="1">
    <source>
        <dbReference type="SAM" id="MobiDB-lite"/>
    </source>
</evidence>
<dbReference type="Proteomes" id="UP001430953">
    <property type="component" value="Unassembled WGS sequence"/>
</dbReference>
<feature type="region of interest" description="Disordered" evidence="1">
    <location>
        <begin position="92"/>
        <end position="116"/>
    </location>
</feature>
<evidence type="ECO:0000313" key="4">
    <source>
        <dbReference type="Proteomes" id="UP001430953"/>
    </source>
</evidence>
<gene>
    <name evidence="3" type="ORF">PUN28_020179</name>
</gene>
<organism evidence="3 4">
    <name type="scientific">Cardiocondyla obscurior</name>
    <dbReference type="NCBI Taxonomy" id="286306"/>
    <lineage>
        <taxon>Eukaryota</taxon>
        <taxon>Metazoa</taxon>
        <taxon>Ecdysozoa</taxon>
        <taxon>Arthropoda</taxon>
        <taxon>Hexapoda</taxon>
        <taxon>Insecta</taxon>
        <taxon>Pterygota</taxon>
        <taxon>Neoptera</taxon>
        <taxon>Endopterygota</taxon>
        <taxon>Hymenoptera</taxon>
        <taxon>Apocrita</taxon>
        <taxon>Aculeata</taxon>
        <taxon>Formicoidea</taxon>
        <taxon>Formicidae</taxon>
        <taxon>Myrmicinae</taxon>
        <taxon>Cardiocondyla</taxon>
    </lineage>
</organism>
<keyword evidence="2" id="KW-0732">Signal</keyword>
<feature type="chain" id="PRO_5043374206" description="Secreted protein" evidence="2">
    <location>
        <begin position="18"/>
        <end position="157"/>
    </location>
</feature>
<reference evidence="3 4" key="1">
    <citation type="submission" date="2023-03" db="EMBL/GenBank/DDBJ databases">
        <title>High recombination rates correlate with genetic variation in Cardiocondyla obscurior ants.</title>
        <authorList>
            <person name="Errbii M."/>
        </authorList>
    </citation>
    <scope>NUCLEOTIDE SEQUENCE [LARGE SCALE GENOMIC DNA]</scope>
    <source>
        <strain evidence="3">Alpha-2009</strain>
        <tissue evidence="3">Whole body</tissue>
    </source>
</reference>
<evidence type="ECO:0000313" key="3">
    <source>
        <dbReference type="EMBL" id="KAL0099471.1"/>
    </source>
</evidence>
<comment type="caution">
    <text evidence="3">The sequence shown here is derived from an EMBL/GenBank/DDBJ whole genome shotgun (WGS) entry which is preliminary data.</text>
</comment>
<name>A0AAW2E717_9HYME</name>
<keyword evidence="4" id="KW-1185">Reference proteome</keyword>
<proteinExistence type="predicted"/>
<evidence type="ECO:0000256" key="2">
    <source>
        <dbReference type="SAM" id="SignalP"/>
    </source>
</evidence>